<sequence length="171" mass="17728">MSPLPSQPPLPHAARHLLCLGNALHGDDGLGPALAQALLAAPQLLPADVRVFELGTRGLDGLALFEGCRQVLLIDACEPRGQPGRIWQGSAADLLSQWQVLFGSAPTEHGGGLGFLLRAAASLEAGPEVEVILLEAQQLRAFSPGLSAAVRAALPALIARIQAALEPAHVL</sequence>
<dbReference type="Gene3D" id="3.40.50.1450">
    <property type="entry name" value="HybD-like"/>
    <property type="match status" value="1"/>
</dbReference>
<dbReference type="PANTHER" id="PTHR30302:SF1">
    <property type="entry name" value="HYDROGENASE 2 MATURATION PROTEASE"/>
    <property type="match status" value="1"/>
</dbReference>
<dbReference type="NCBIfam" id="TIGR00072">
    <property type="entry name" value="hydrog_prot"/>
    <property type="match status" value="1"/>
</dbReference>
<dbReference type="EMBL" id="JACHLP010000002">
    <property type="protein sequence ID" value="MBB4842510.1"/>
    <property type="molecule type" value="Genomic_DNA"/>
</dbReference>
<name>A0A840L2N9_9BURK</name>
<dbReference type="GO" id="GO:0004190">
    <property type="term" value="F:aspartic-type endopeptidase activity"/>
    <property type="evidence" value="ECO:0007669"/>
    <property type="project" value="UniProtKB-KW"/>
</dbReference>
<evidence type="ECO:0000256" key="3">
    <source>
        <dbReference type="ARBA" id="ARBA00022750"/>
    </source>
</evidence>
<comment type="caution">
    <text evidence="5">The sequence shown here is derived from an EMBL/GenBank/DDBJ whole genome shotgun (WGS) entry which is preliminary data.</text>
</comment>
<keyword evidence="4" id="KW-0378">Hydrolase</keyword>
<protein>
    <submittedName>
        <fullName evidence="5">Hydrogenase maturation protease</fullName>
    </submittedName>
</protein>
<dbReference type="AlphaFoldDB" id="A0A840L2N9"/>
<keyword evidence="2 5" id="KW-0645">Protease</keyword>
<keyword evidence="6" id="KW-1185">Reference proteome</keyword>
<evidence type="ECO:0000256" key="4">
    <source>
        <dbReference type="ARBA" id="ARBA00022801"/>
    </source>
</evidence>
<dbReference type="PANTHER" id="PTHR30302">
    <property type="entry name" value="HYDROGENASE 1 MATURATION PROTEASE"/>
    <property type="match status" value="1"/>
</dbReference>
<evidence type="ECO:0000256" key="1">
    <source>
        <dbReference type="ARBA" id="ARBA00006814"/>
    </source>
</evidence>
<dbReference type="GO" id="GO:0016485">
    <property type="term" value="P:protein processing"/>
    <property type="evidence" value="ECO:0007669"/>
    <property type="project" value="TreeGrafter"/>
</dbReference>
<keyword evidence="3" id="KW-0064">Aspartyl protease</keyword>
<dbReference type="CDD" id="cd00518">
    <property type="entry name" value="H2MP"/>
    <property type="match status" value="1"/>
</dbReference>
<dbReference type="InterPro" id="IPR023430">
    <property type="entry name" value="Pept_HybD-like_dom_sf"/>
</dbReference>
<dbReference type="GO" id="GO:0008047">
    <property type="term" value="F:enzyme activator activity"/>
    <property type="evidence" value="ECO:0007669"/>
    <property type="project" value="InterPro"/>
</dbReference>
<evidence type="ECO:0000313" key="5">
    <source>
        <dbReference type="EMBL" id="MBB4842510.1"/>
    </source>
</evidence>
<evidence type="ECO:0000313" key="6">
    <source>
        <dbReference type="Proteomes" id="UP000562027"/>
    </source>
</evidence>
<dbReference type="SUPFAM" id="SSF53163">
    <property type="entry name" value="HybD-like"/>
    <property type="match status" value="1"/>
</dbReference>
<dbReference type="InterPro" id="IPR000671">
    <property type="entry name" value="Peptidase_A31"/>
</dbReference>
<comment type="similarity">
    <text evidence="1">Belongs to the peptidase A31 family.</text>
</comment>
<dbReference type="Pfam" id="PF01750">
    <property type="entry name" value="HycI"/>
    <property type="match status" value="1"/>
</dbReference>
<accession>A0A840L2N9</accession>
<gene>
    <name evidence="5" type="ORF">HNP55_001025</name>
</gene>
<evidence type="ECO:0000256" key="2">
    <source>
        <dbReference type="ARBA" id="ARBA00022670"/>
    </source>
</evidence>
<proteinExistence type="inferred from homology"/>
<reference evidence="5 6" key="1">
    <citation type="submission" date="2020-08" db="EMBL/GenBank/DDBJ databases">
        <title>Functional genomics of gut bacteria from endangered species of beetles.</title>
        <authorList>
            <person name="Carlos-Shanley C."/>
        </authorList>
    </citation>
    <scope>NUCLEOTIDE SEQUENCE [LARGE SCALE GENOMIC DNA]</scope>
    <source>
        <strain evidence="5 6">S00239</strain>
    </source>
</reference>
<organism evidence="5 6">
    <name type="scientific">Roseateles oligotrophus</name>
    <dbReference type="NCBI Taxonomy" id="1769250"/>
    <lineage>
        <taxon>Bacteria</taxon>
        <taxon>Pseudomonadati</taxon>
        <taxon>Pseudomonadota</taxon>
        <taxon>Betaproteobacteria</taxon>
        <taxon>Burkholderiales</taxon>
        <taxon>Sphaerotilaceae</taxon>
        <taxon>Roseateles</taxon>
    </lineage>
</organism>
<dbReference type="Proteomes" id="UP000562027">
    <property type="component" value="Unassembled WGS sequence"/>
</dbReference>